<keyword evidence="9" id="KW-1185">Reference proteome</keyword>
<dbReference type="EMBL" id="JACHHB010000004">
    <property type="protein sequence ID" value="MBB5172951.1"/>
    <property type="molecule type" value="Genomic_DNA"/>
</dbReference>
<dbReference type="GO" id="GO:0016491">
    <property type="term" value="F:oxidoreductase activity"/>
    <property type="evidence" value="ECO:0007669"/>
    <property type="project" value="InterPro"/>
</dbReference>
<evidence type="ECO:0000256" key="2">
    <source>
        <dbReference type="ARBA" id="ARBA00022748"/>
    </source>
</evidence>
<sequence length="175" mass="19883">MKKNRLLIRAIILIVMAVAIGYTFYNHFVGDRGVVDAGDEAPNFALENLDGEKIMLEDWEGEGVYLNFWATYCAFCREKMGYLKEHYDTYRDKGVEVVSVNVDESTVQVERHQERANYPYPIAIDRGMHVSNAYGVQSLPSVFLIDETGEVIEHTVGAKTEEQVIESLEQLVPET</sequence>
<dbReference type="PROSITE" id="PS51352">
    <property type="entry name" value="THIOREDOXIN_2"/>
    <property type="match status" value="1"/>
</dbReference>
<keyword evidence="2" id="KW-0201">Cytochrome c-type biogenesis</keyword>
<dbReference type="InterPro" id="IPR013766">
    <property type="entry name" value="Thioredoxin_domain"/>
</dbReference>
<dbReference type="RefSeq" id="WP_184663407.1">
    <property type="nucleotide sequence ID" value="NZ_JACHHB010000004.1"/>
</dbReference>
<dbReference type="Pfam" id="PF08534">
    <property type="entry name" value="Redoxin"/>
    <property type="match status" value="1"/>
</dbReference>
<reference evidence="8 9" key="1">
    <citation type="submission" date="2020-08" db="EMBL/GenBank/DDBJ databases">
        <title>Genomic Encyclopedia of Type Strains, Phase IV (KMG-IV): sequencing the most valuable type-strain genomes for metagenomic binning, comparative biology and taxonomic classification.</title>
        <authorList>
            <person name="Goeker M."/>
        </authorList>
    </citation>
    <scope>NUCLEOTIDE SEQUENCE [LARGE SCALE GENOMIC DNA]</scope>
    <source>
        <strain evidence="8 9">DSM 24696</strain>
    </source>
</reference>
<evidence type="ECO:0000256" key="4">
    <source>
        <dbReference type="ARBA" id="ARBA00023157"/>
    </source>
</evidence>
<comment type="caution">
    <text evidence="8">The sequence shown here is derived from an EMBL/GenBank/DDBJ whole genome shotgun (WGS) entry which is preliminary data.</text>
</comment>
<dbReference type="InterPro" id="IPR013740">
    <property type="entry name" value="Redoxin"/>
</dbReference>
<evidence type="ECO:0000259" key="7">
    <source>
        <dbReference type="PROSITE" id="PS51352"/>
    </source>
</evidence>
<evidence type="ECO:0000256" key="5">
    <source>
        <dbReference type="ARBA" id="ARBA00023284"/>
    </source>
</evidence>
<dbReference type="GO" id="GO:0017004">
    <property type="term" value="P:cytochrome complex assembly"/>
    <property type="evidence" value="ECO:0007669"/>
    <property type="project" value="UniProtKB-KW"/>
</dbReference>
<keyword evidence="6" id="KW-0812">Transmembrane</keyword>
<dbReference type="AlphaFoldDB" id="A0A840QNN6"/>
<keyword evidence="3" id="KW-0735">Signal-anchor</keyword>
<protein>
    <submittedName>
        <fullName evidence="8">Peroxiredoxin</fullName>
    </submittedName>
</protein>
<proteinExistence type="predicted"/>
<gene>
    <name evidence="8" type="ORF">HNQ41_001114</name>
</gene>
<comment type="subcellular location">
    <subcellularLocation>
        <location evidence="1">Cell envelope</location>
    </subcellularLocation>
</comment>
<accession>A0A840QNN6</accession>
<keyword evidence="6" id="KW-0472">Membrane</keyword>
<dbReference type="SUPFAM" id="SSF52833">
    <property type="entry name" value="Thioredoxin-like"/>
    <property type="match status" value="1"/>
</dbReference>
<dbReference type="InterPro" id="IPR036249">
    <property type="entry name" value="Thioredoxin-like_sf"/>
</dbReference>
<dbReference type="PANTHER" id="PTHR42852:SF6">
    <property type="entry name" value="THIOL:DISULFIDE INTERCHANGE PROTEIN DSBE"/>
    <property type="match status" value="1"/>
</dbReference>
<feature type="domain" description="Thioredoxin" evidence="7">
    <location>
        <begin position="35"/>
        <end position="173"/>
    </location>
</feature>
<dbReference type="Proteomes" id="UP000551878">
    <property type="component" value="Unassembled WGS sequence"/>
</dbReference>
<keyword evidence="4" id="KW-1015">Disulfide bond</keyword>
<keyword evidence="6" id="KW-1133">Transmembrane helix</keyword>
<dbReference type="NCBIfam" id="NF002854">
    <property type="entry name" value="PRK03147.1"/>
    <property type="match status" value="1"/>
</dbReference>
<dbReference type="Gene3D" id="3.40.30.10">
    <property type="entry name" value="Glutaredoxin"/>
    <property type="match status" value="1"/>
</dbReference>
<keyword evidence="5" id="KW-0676">Redox-active center</keyword>
<evidence type="ECO:0000313" key="8">
    <source>
        <dbReference type="EMBL" id="MBB5172951.1"/>
    </source>
</evidence>
<evidence type="ECO:0000256" key="1">
    <source>
        <dbReference type="ARBA" id="ARBA00004196"/>
    </source>
</evidence>
<dbReference type="GO" id="GO:0030313">
    <property type="term" value="C:cell envelope"/>
    <property type="evidence" value="ECO:0007669"/>
    <property type="project" value="UniProtKB-SubCell"/>
</dbReference>
<evidence type="ECO:0000256" key="3">
    <source>
        <dbReference type="ARBA" id="ARBA00022968"/>
    </source>
</evidence>
<dbReference type="PANTHER" id="PTHR42852">
    <property type="entry name" value="THIOL:DISULFIDE INTERCHANGE PROTEIN DSBE"/>
    <property type="match status" value="1"/>
</dbReference>
<feature type="transmembrane region" description="Helical" evidence="6">
    <location>
        <begin position="7"/>
        <end position="25"/>
    </location>
</feature>
<dbReference type="CDD" id="cd02966">
    <property type="entry name" value="TlpA_like_family"/>
    <property type="match status" value="1"/>
</dbReference>
<evidence type="ECO:0000313" key="9">
    <source>
        <dbReference type="Proteomes" id="UP000551878"/>
    </source>
</evidence>
<name>A0A840QNN6_9BACI</name>
<organism evidence="8 9">
    <name type="scientific">Texcoconibacillus texcoconensis</name>
    <dbReference type="NCBI Taxonomy" id="1095777"/>
    <lineage>
        <taxon>Bacteria</taxon>
        <taxon>Bacillati</taxon>
        <taxon>Bacillota</taxon>
        <taxon>Bacilli</taxon>
        <taxon>Bacillales</taxon>
        <taxon>Bacillaceae</taxon>
        <taxon>Texcoconibacillus</taxon>
    </lineage>
</organism>
<dbReference type="InterPro" id="IPR050553">
    <property type="entry name" value="Thioredoxin_ResA/DsbE_sf"/>
</dbReference>
<evidence type="ECO:0000256" key="6">
    <source>
        <dbReference type="SAM" id="Phobius"/>
    </source>
</evidence>